<protein>
    <submittedName>
        <fullName evidence="4">Uncharacterized protein LOC131258413</fullName>
    </submittedName>
</protein>
<organism evidence="3 4">
    <name type="scientific">Danio rerio</name>
    <name type="common">Zebrafish</name>
    <name type="synonym">Brachydanio rerio</name>
    <dbReference type="NCBI Taxonomy" id="7955"/>
    <lineage>
        <taxon>Eukaryota</taxon>
        <taxon>Metazoa</taxon>
        <taxon>Chordata</taxon>
        <taxon>Craniata</taxon>
        <taxon>Vertebrata</taxon>
        <taxon>Euteleostomi</taxon>
        <taxon>Actinopterygii</taxon>
        <taxon>Neopterygii</taxon>
        <taxon>Teleostei</taxon>
        <taxon>Ostariophysi</taxon>
        <taxon>Cypriniformes</taxon>
        <taxon>Danionidae</taxon>
        <taxon>Danioninae</taxon>
        <taxon>Danio</taxon>
    </lineage>
</organism>
<feature type="compositionally biased region" description="Polar residues" evidence="1">
    <location>
        <begin position="125"/>
        <end position="134"/>
    </location>
</feature>
<evidence type="ECO:0000313" key="4">
    <source>
        <dbReference type="RefSeq" id="NP_001410327.1"/>
    </source>
</evidence>
<feature type="domain" description="Myb/SANT-like DNA-binding" evidence="2">
    <location>
        <begin position="3"/>
        <end position="92"/>
    </location>
</feature>
<feature type="region of interest" description="Disordered" evidence="1">
    <location>
        <begin position="106"/>
        <end position="145"/>
    </location>
</feature>
<evidence type="ECO:0000259" key="2">
    <source>
        <dbReference type="Pfam" id="PF13837"/>
    </source>
</evidence>
<dbReference type="PANTHER" id="PTHR47595:SF1">
    <property type="entry name" value="MYB_SANT-LIKE DNA-BINDING DOMAIN-CONTAINING PROTEIN"/>
    <property type="match status" value="1"/>
</dbReference>
<dbReference type="KEGG" id="dre:131258413"/>
<dbReference type="AlphaFoldDB" id="A0AB13ABA8"/>
<evidence type="ECO:0000313" key="5">
    <source>
        <dbReference type="ZFIN" id="ZDB-GENE-050419-63"/>
    </source>
</evidence>
<dbReference type="RefSeq" id="NP_001410327.1">
    <property type="nucleotide sequence ID" value="NM_001423398.1"/>
</dbReference>
<evidence type="ECO:0000256" key="1">
    <source>
        <dbReference type="SAM" id="MobiDB-lite"/>
    </source>
</evidence>
<dbReference type="Gene3D" id="1.10.10.60">
    <property type="entry name" value="Homeodomain-like"/>
    <property type="match status" value="1"/>
</dbReference>
<gene>
    <name evidence="4 5" type="primary">si:ch211-174j14.2</name>
</gene>
<dbReference type="Proteomes" id="UP000000437">
    <property type="component" value="Chromosome 18"/>
</dbReference>
<dbReference type="GeneID" id="131258413"/>
<feature type="region of interest" description="Disordered" evidence="1">
    <location>
        <begin position="265"/>
        <end position="292"/>
    </location>
</feature>
<proteinExistence type="predicted"/>
<dbReference type="PANTHER" id="PTHR47595">
    <property type="entry name" value="HEAT SHOCK 70 KDA PROTEIN 14"/>
    <property type="match status" value="1"/>
</dbReference>
<feature type="compositionally biased region" description="Polar residues" evidence="1">
    <location>
        <begin position="106"/>
        <end position="115"/>
    </location>
</feature>
<dbReference type="AGR" id="ZFIN:ZDB-GENE-050419-63"/>
<keyword evidence="3" id="KW-1185">Reference proteome</keyword>
<dbReference type="ZFIN" id="ZDB-GENE-050419-63">
    <property type="gene designation" value="si:ch211-174j14.2"/>
</dbReference>
<reference evidence="4" key="2">
    <citation type="submission" date="2025-08" db="UniProtKB">
        <authorList>
            <consortium name="RefSeq"/>
        </authorList>
    </citation>
    <scope>IDENTIFICATION</scope>
    <source>
        <strain evidence="4">Tuebingen</strain>
    </source>
</reference>
<dbReference type="InterPro" id="IPR044822">
    <property type="entry name" value="Myb_DNA-bind_4"/>
</dbReference>
<accession>A0AB13ABA8</accession>
<name>A0AB13ABA8_DANRE</name>
<evidence type="ECO:0000313" key="3">
    <source>
        <dbReference type="Proteomes" id="UP000000437"/>
    </source>
</evidence>
<dbReference type="Pfam" id="PF13837">
    <property type="entry name" value="Myb_DNA-bind_4"/>
    <property type="match status" value="1"/>
</dbReference>
<sequence>MASNWNDNEIKVLLSIRADEEISRHIKGTVSDAVTYDKITNRLHEQGIHRTKSQVISKLKTLMLRLKFLKVNDHHKQSGSGRISWAYFDLCQSIWWSSHSTNPVALSSSLNSVDPETNAPEDSCEGSTSTQMTESEVPPSDAEQMDCVTGFTQSPRKKAKKNKDHIVDSITTVLHTMETSFREQEALRVQEQREYDEMLRKEAKEEQKEERASMMAMWKEMMEFQGNLLKDIMMRPPLATSLPLNPLYQHPHSFNFPSPSTSCMVPYHPPGQDEDASHHPQFKPSFLEDLQD</sequence>
<reference evidence="4" key="1">
    <citation type="journal article" date="2011" name="Brief. Bioinform.">
        <title>Phylogenetic-based propagation of functional annotations within the Gene Ontology consortium.</title>
        <authorList>
            <person name="Gaudet P."/>
            <person name="Livstone M.S."/>
            <person name="Lewis S.E."/>
            <person name="Thomas P.D."/>
        </authorList>
    </citation>
    <scope>NUCLEOTIDE SEQUENCE</scope>
    <source>
        <strain evidence="4">Tuebingen</strain>
    </source>
</reference>